<keyword evidence="3" id="KW-1185">Reference proteome</keyword>
<feature type="region of interest" description="Disordered" evidence="1">
    <location>
        <begin position="109"/>
        <end position="207"/>
    </location>
</feature>
<feature type="region of interest" description="Disordered" evidence="1">
    <location>
        <begin position="310"/>
        <end position="345"/>
    </location>
</feature>
<dbReference type="GO" id="GO:0000981">
    <property type="term" value="F:DNA-binding transcription factor activity, RNA polymerase II-specific"/>
    <property type="evidence" value="ECO:0007669"/>
    <property type="project" value="InterPro"/>
</dbReference>
<dbReference type="InterPro" id="IPR001138">
    <property type="entry name" value="Zn2Cys6_DnaBD"/>
</dbReference>
<evidence type="ECO:0000313" key="2">
    <source>
        <dbReference type="EMBL" id="KZM21467.1"/>
    </source>
</evidence>
<dbReference type="Gene3D" id="4.10.240.10">
    <property type="entry name" value="Zn(2)-C6 fungal-type DNA-binding domain"/>
    <property type="match status" value="1"/>
</dbReference>
<proteinExistence type="predicted"/>
<dbReference type="SMART" id="SM00066">
    <property type="entry name" value="GAL4"/>
    <property type="match status" value="2"/>
</dbReference>
<accession>A0A163AYD1</accession>
<dbReference type="Proteomes" id="UP000076837">
    <property type="component" value="Unassembled WGS sequence"/>
</dbReference>
<dbReference type="GO" id="GO:0008270">
    <property type="term" value="F:zinc ion binding"/>
    <property type="evidence" value="ECO:0007669"/>
    <property type="project" value="InterPro"/>
</dbReference>
<dbReference type="AlphaFoldDB" id="A0A163AYD1"/>
<dbReference type="SUPFAM" id="SSF57701">
    <property type="entry name" value="Zn2/Cys6 DNA-binding domain"/>
    <property type="match status" value="1"/>
</dbReference>
<dbReference type="Pfam" id="PF00172">
    <property type="entry name" value="Zn_clus"/>
    <property type="match status" value="1"/>
</dbReference>
<dbReference type="OrthoDB" id="5303703at2759"/>
<dbReference type="PROSITE" id="PS50048">
    <property type="entry name" value="ZN2_CY6_FUNGAL_2"/>
    <property type="match status" value="1"/>
</dbReference>
<feature type="compositionally biased region" description="Basic residues" evidence="1">
    <location>
        <begin position="177"/>
        <end position="186"/>
    </location>
</feature>
<comment type="caution">
    <text evidence="2">The sequence shown here is derived from an EMBL/GenBank/DDBJ whole genome shotgun (WGS) entry which is preliminary data.</text>
</comment>
<feature type="compositionally biased region" description="Basic residues" evidence="1">
    <location>
        <begin position="326"/>
        <end position="338"/>
    </location>
</feature>
<dbReference type="PROSITE" id="PS00463">
    <property type="entry name" value="ZN2_CY6_FUNGAL_1"/>
    <property type="match status" value="1"/>
</dbReference>
<reference evidence="2 3" key="1">
    <citation type="journal article" date="2016" name="Sci. Rep.">
        <title>Draft genome sequencing and secretome analysis of fungal phytopathogen Ascochyta rabiei provides insight into the necrotrophic effector repertoire.</title>
        <authorList>
            <person name="Verma S."/>
            <person name="Gazara R.K."/>
            <person name="Nizam S."/>
            <person name="Parween S."/>
            <person name="Chattopadhyay D."/>
            <person name="Verma P.K."/>
        </authorList>
    </citation>
    <scope>NUCLEOTIDE SEQUENCE [LARGE SCALE GENOMIC DNA]</scope>
    <source>
        <strain evidence="2 3">ArDII</strain>
    </source>
</reference>
<evidence type="ECO:0000313" key="3">
    <source>
        <dbReference type="Proteomes" id="UP000076837"/>
    </source>
</evidence>
<gene>
    <name evidence="2" type="ORF">ST47_g7345</name>
</gene>
<feature type="compositionally biased region" description="Basic and acidic residues" evidence="1">
    <location>
        <begin position="111"/>
        <end position="133"/>
    </location>
</feature>
<dbReference type="CDD" id="cd00067">
    <property type="entry name" value="GAL4"/>
    <property type="match status" value="1"/>
</dbReference>
<feature type="compositionally biased region" description="Basic and acidic residues" evidence="1">
    <location>
        <begin position="162"/>
        <end position="176"/>
    </location>
</feature>
<protein>
    <submittedName>
        <fullName evidence="2">Sequence-specific DNA binding RNA polymerase II transcription factor</fullName>
    </submittedName>
</protein>
<organism evidence="2 3">
    <name type="scientific">Didymella rabiei</name>
    <name type="common">Chickpea ascochyta blight fungus</name>
    <name type="synonym">Mycosphaerella rabiei</name>
    <dbReference type="NCBI Taxonomy" id="5454"/>
    <lineage>
        <taxon>Eukaryota</taxon>
        <taxon>Fungi</taxon>
        <taxon>Dikarya</taxon>
        <taxon>Ascomycota</taxon>
        <taxon>Pezizomycotina</taxon>
        <taxon>Dothideomycetes</taxon>
        <taxon>Pleosporomycetidae</taxon>
        <taxon>Pleosporales</taxon>
        <taxon>Pleosporineae</taxon>
        <taxon>Didymellaceae</taxon>
        <taxon>Ascochyta</taxon>
    </lineage>
</organism>
<dbReference type="STRING" id="5454.A0A163AYD1"/>
<dbReference type="InterPro" id="IPR036864">
    <property type="entry name" value="Zn2-C6_fun-type_DNA-bd_sf"/>
</dbReference>
<feature type="region of interest" description="Disordered" evidence="1">
    <location>
        <begin position="216"/>
        <end position="235"/>
    </location>
</feature>
<name>A0A163AYD1_DIDRA</name>
<evidence type="ECO:0000256" key="1">
    <source>
        <dbReference type="SAM" id="MobiDB-lite"/>
    </source>
</evidence>
<dbReference type="EMBL" id="JYNV01000244">
    <property type="protein sequence ID" value="KZM21467.1"/>
    <property type="molecule type" value="Genomic_DNA"/>
</dbReference>
<sequence length="848" mass="94878">MKGIHSCNDFPALLRAYENLTPYMHRPLTAISLTVAPKNVFPSSSSLSPPKSFWKTFTAARLLAKMADVAPPNKPKVTLDFNLPHGTDVEEDTQVTPVPMYAAYDSGPFDTLRDHHGSTTDLHGISDRQDHIKTSSQDGNEDDMNYRQFSPGFSDDDGGQEAFDRSWHSHQAEKRATKAVKGKKSPRRSDAEDDSESSVPAKKPRQSLFGELTEELREEKQVSNPFAPATPEHGIGNRMSSLSLDQQMGDDGDINRSITTGFGFACSDIGSVRDSPVPSDEDFHIPPDDVVPYQLRQNIDRKKAFTYMDNDKSGNWDPEQEAKVGAAKRAKKEKRKKKGESPGHKNYTMKCIVKLPFEAFGNVRNATNEEQHWPEDWSEIDSEQERELGEYWEAHRINTPDCKLQLLLEDPAAEIDDLTGNPAARGCKECRKLVQPCSMIKGGEYPCVECVEDGNECHPIQKPTIKGRCKQCDHTEIESCSFEDNPSQAICDHCADNDYVCEALPLPGYKAQRVDLDKIVYGPGRPYTACTACRLHKKRCSLKGKEDKPPCKYCKKNNLGCKFTELPTYSAEKQTMKKKSLPEIMPEVANPKSGFFTPEDLSKMHQRNDVVISHVPSLDLEMTDAEGNTGMLTTINTSFAHPIRFHVEGSASSDCNFCGLPVFGMVGYYEREVHVVRWNSGLGYTEVGGGHCQNEGETVMCYECTQRRLQIIICPRHRFERLADADMDYDTLTDELAGAEPGGADMQYQLQRWCSMCFSPASWGCKTVQTTLHGAKEVDIEGCHLRLCVACQEALRVEFEDDFDRMATEMDERPKISEADEILRVEIKGRPRADVGFLTQGGLLLVSA</sequence>